<comment type="catalytic activity">
    <reaction evidence="20">
        <text>L-seryl-[protein] + ATP = O-phospho-L-seryl-[protein] + ADP + H(+)</text>
        <dbReference type="Rhea" id="RHEA:17989"/>
        <dbReference type="Rhea" id="RHEA-COMP:9863"/>
        <dbReference type="Rhea" id="RHEA-COMP:11604"/>
        <dbReference type="ChEBI" id="CHEBI:15378"/>
        <dbReference type="ChEBI" id="CHEBI:29999"/>
        <dbReference type="ChEBI" id="CHEBI:30616"/>
        <dbReference type="ChEBI" id="CHEBI:83421"/>
        <dbReference type="ChEBI" id="CHEBI:456216"/>
        <dbReference type="EC" id="2.7.11.1"/>
    </reaction>
</comment>
<feature type="domain" description="AGC-kinase C-terminal" evidence="24">
    <location>
        <begin position="1249"/>
        <end position="1344"/>
    </location>
</feature>
<sequence>MWKRARLGAEERQRRAGVKYAPANEPGPPLQTGEREHLEAMLRSHSLLADAVDELLPLARREEVAAGTKVVVQGSSSGGCYLVQSGHLDAMRNDVDGVLRSMRPGDLFGEVALVYNTKRTADVIARTSCVLFAIDRAAYHRAIMLARASANVHLDVLQSIPLLSTLTAAELARVAATMVETRFSDGERIFAEGEAMDERSCMFVLTRGTVRVSCSGGDAPGSTPDGRGGGDGVPPDGGALSGLGPQRSRDSISIVATGARAPESLLLAPDFFGEAVLLLAARAPPALRASSAHAVGDATCLALDSRTVTQLLSAEVGRVLRDRVLQHVVSRVPLLQPLLADASGGGGACGDGAGAGASAHSDILMASPNASYGACGGNGCVGSCAIAGSAGSGAPCAGCTVGCARCANGEWPPSPRAPSTPLLLRELCALFEEVTVPVGHVLIRQGEPSHADSALYIILDGRVDITMAAPTLALAPAAAPGPGPTPAPAPTPQRSVTMTRYPTDWFGEVSVLTDKPRTATVTVTGRSTCTLLAVRKRHVLEFAPLISALHRGAQGRVREYARRRETLARAAGTAGAADADGADGADGIAMTPPRTKPAPPASRGAIGRDGAAQSVDAATRHKLAAAGASAHAAAGLSAADGGAAGPHSSTRVAPHDAAAVSFASAAPREQSGAFGSAPCAPSPAANRASAADARSAGQGGAQLATWHEFLSPGLSCCERADGAVRALGSPDAAMTRGVTAALVPHAGLRSTGASPERGTAALQPSAASHPPRVAPALTLRVSVALANNPLVAAAAAAGFDHAALDQFASGELEPNALASLTRSRRCSVAMPSCPTGVSIDAREAAARARELLDSTEAQLLAVHPTALRASAVLGVGSYGRVLLVSAPDGAPEDVPSADDAAEGAAACALAPGGGVGARASARRGDAHNDGFLSARASAESACASTPCGARACASSAPAWASADGAFDCARAGGAAGPQTQRERAPGARRGSAWRAYGALKVIRKGAVLASSNRNHVLNERALMMRARHPNIVRLFRAFHDESCVYFLTELCAGGELFTRLVSAPKGRLCAAVDARFYAACVALALERLGALEIAYRDLKPENLLIDHKGYCKLADFGFARELRAAHGERATTLCGTPEYMAPEMICSPSGYTQSVDWWALGVLVFEMIAGRSPFCAKAPLQVYRNILEANVPPLPPPAAADGGPPSADEVTAHAAASRLVRALLTHRPSHRLGNLDGGAADVKAHEWFAGLDWAALEAGQIEPPWAPALSGLDDTRFFAECIDESVELRIAAWPADGGGDGGTKGGGGSLPAELAAFALEHFAPFGPLVVAPSARASTCPQPMR</sequence>
<keyword evidence="14" id="KW-0460">Magnesium</keyword>
<evidence type="ECO:0000256" key="8">
    <source>
        <dbReference type="ARBA" id="ARBA00022553"/>
    </source>
</evidence>
<dbReference type="FunFam" id="1.10.510.10:FF:000024">
    <property type="entry name" value="Probable serine/threonine-protein kinase cot-1"/>
    <property type="match status" value="1"/>
</dbReference>
<proteinExistence type="inferred from homology"/>
<comment type="catalytic activity">
    <reaction evidence="17">
        <text>L-threonyl-[protein] + ATP = O-phospho-L-threonyl-[protein] + ADP + H(+)</text>
        <dbReference type="Rhea" id="RHEA:46608"/>
        <dbReference type="Rhea" id="RHEA-COMP:11060"/>
        <dbReference type="Rhea" id="RHEA-COMP:11605"/>
        <dbReference type="ChEBI" id="CHEBI:15378"/>
        <dbReference type="ChEBI" id="CHEBI:30013"/>
        <dbReference type="ChEBI" id="CHEBI:30616"/>
        <dbReference type="ChEBI" id="CHEBI:61977"/>
        <dbReference type="ChEBI" id="CHEBI:456216"/>
        <dbReference type="EC" id="2.7.11.12"/>
    </reaction>
</comment>
<dbReference type="PROSITE" id="PS50042">
    <property type="entry name" value="CNMP_BINDING_3"/>
    <property type="match status" value="3"/>
</dbReference>
<evidence type="ECO:0000256" key="20">
    <source>
        <dbReference type="ARBA" id="ARBA00048679"/>
    </source>
</evidence>
<dbReference type="Gene3D" id="2.60.120.10">
    <property type="entry name" value="Jelly Rolls"/>
    <property type="match status" value="3"/>
</dbReference>
<comment type="catalytic activity">
    <reaction evidence="19">
        <text>L-threonyl-[protein] + ATP = O-phospho-L-threonyl-[protein] + ADP + H(+)</text>
        <dbReference type="Rhea" id="RHEA:46608"/>
        <dbReference type="Rhea" id="RHEA-COMP:11060"/>
        <dbReference type="Rhea" id="RHEA-COMP:11605"/>
        <dbReference type="ChEBI" id="CHEBI:15378"/>
        <dbReference type="ChEBI" id="CHEBI:30013"/>
        <dbReference type="ChEBI" id="CHEBI:30616"/>
        <dbReference type="ChEBI" id="CHEBI:61977"/>
        <dbReference type="ChEBI" id="CHEBI:456216"/>
        <dbReference type="EC" id="2.7.11.1"/>
    </reaction>
</comment>
<evidence type="ECO:0000256" key="14">
    <source>
        <dbReference type="ARBA" id="ARBA00022842"/>
    </source>
</evidence>
<keyword evidence="13" id="KW-0067">ATP-binding</keyword>
<evidence type="ECO:0000256" key="2">
    <source>
        <dbReference type="ARBA" id="ARBA00006352"/>
    </source>
</evidence>
<dbReference type="EC" id="2.7.11.12" evidence="3"/>
<feature type="domain" description="Cyclic nucleotide-binding" evidence="23">
    <location>
        <begin position="162"/>
        <end position="312"/>
    </location>
</feature>
<dbReference type="InterPro" id="IPR011009">
    <property type="entry name" value="Kinase-like_dom_sf"/>
</dbReference>
<dbReference type="Gene3D" id="3.30.200.20">
    <property type="entry name" value="Phosphorylase Kinase, domain 1"/>
    <property type="match status" value="1"/>
</dbReference>
<keyword evidence="8" id="KW-0597">Phosphoprotein</keyword>
<feature type="domain" description="Cyclic nucleotide-binding" evidence="23">
    <location>
        <begin position="424"/>
        <end position="537"/>
    </location>
</feature>
<feature type="domain" description="Cyclic nucleotide-binding" evidence="23">
    <location>
        <begin position="43"/>
        <end position="144"/>
    </location>
</feature>
<dbReference type="Pfam" id="PF00069">
    <property type="entry name" value="Pkinase"/>
    <property type="match status" value="1"/>
</dbReference>
<feature type="domain" description="Protein kinase" evidence="22">
    <location>
        <begin position="867"/>
        <end position="1248"/>
    </location>
</feature>
<evidence type="ECO:0000256" key="18">
    <source>
        <dbReference type="ARBA" id="ARBA00047462"/>
    </source>
</evidence>
<evidence type="ECO:0000313" key="26">
    <source>
        <dbReference type="Proteomes" id="UP000751190"/>
    </source>
</evidence>
<evidence type="ECO:0000256" key="11">
    <source>
        <dbReference type="ARBA" id="ARBA00022741"/>
    </source>
</evidence>
<dbReference type="OrthoDB" id="63267at2759"/>
<comment type="caution">
    <text evidence="25">The sequence shown here is derived from an EMBL/GenBank/DDBJ whole genome shotgun (WGS) entry which is preliminary data.</text>
</comment>
<dbReference type="GO" id="GO:0007010">
    <property type="term" value="P:cytoskeleton organization"/>
    <property type="evidence" value="ECO:0007669"/>
    <property type="project" value="UniProtKB-ARBA"/>
</dbReference>
<evidence type="ECO:0000256" key="15">
    <source>
        <dbReference type="ARBA" id="ARBA00022992"/>
    </source>
</evidence>
<keyword evidence="9" id="KW-0808">Transferase</keyword>
<keyword evidence="12" id="KW-0418">Kinase</keyword>
<dbReference type="EC" id="2.7.11.1" evidence="4"/>
<evidence type="ECO:0000256" key="16">
    <source>
        <dbReference type="ARBA" id="ARBA00024113"/>
    </source>
</evidence>
<evidence type="ECO:0000256" key="3">
    <source>
        <dbReference type="ARBA" id="ARBA00012428"/>
    </source>
</evidence>
<dbReference type="CDD" id="cd00038">
    <property type="entry name" value="CAP_ED"/>
    <property type="match status" value="3"/>
</dbReference>
<dbReference type="PANTHER" id="PTHR24353:SF37">
    <property type="entry name" value="CAMP-DEPENDENT PROTEIN KINASE CATALYTIC SUBUNIT PRKX"/>
    <property type="match status" value="1"/>
</dbReference>
<dbReference type="SUPFAM" id="SSF51206">
    <property type="entry name" value="cAMP-binding domain-like"/>
    <property type="match status" value="3"/>
</dbReference>
<keyword evidence="10" id="KW-0479">Metal-binding</keyword>
<keyword evidence="26" id="KW-1185">Reference proteome</keyword>
<evidence type="ECO:0000256" key="1">
    <source>
        <dbReference type="ARBA" id="ARBA00001946"/>
    </source>
</evidence>
<dbReference type="GO" id="GO:0004691">
    <property type="term" value="F:cAMP-dependent protein kinase activity"/>
    <property type="evidence" value="ECO:0007669"/>
    <property type="project" value="TreeGrafter"/>
</dbReference>
<dbReference type="InterPro" id="IPR018490">
    <property type="entry name" value="cNMP-bd_dom_sf"/>
</dbReference>
<keyword evidence="5" id="KW-0963">Cytoplasm</keyword>
<accession>A0A8J6C8T8</accession>
<dbReference type="InterPro" id="IPR000719">
    <property type="entry name" value="Prot_kinase_dom"/>
</dbReference>
<dbReference type="GO" id="GO:0005952">
    <property type="term" value="C:cAMP-dependent protein kinase complex"/>
    <property type="evidence" value="ECO:0007669"/>
    <property type="project" value="TreeGrafter"/>
</dbReference>
<keyword evidence="7" id="KW-0140">cGMP</keyword>
<evidence type="ECO:0000256" key="12">
    <source>
        <dbReference type="ARBA" id="ARBA00022777"/>
    </source>
</evidence>
<dbReference type="GO" id="GO:0004692">
    <property type="term" value="F:cGMP-dependent protein kinase activity"/>
    <property type="evidence" value="ECO:0007669"/>
    <property type="project" value="UniProtKB-EC"/>
</dbReference>
<gene>
    <name evidence="25" type="ORF">KFE25_012051</name>
</gene>
<dbReference type="PROSITE" id="PS51285">
    <property type="entry name" value="AGC_KINASE_CTER"/>
    <property type="match status" value="1"/>
</dbReference>
<dbReference type="InterPro" id="IPR018488">
    <property type="entry name" value="cNMP-bd_CS"/>
</dbReference>
<dbReference type="EMBL" id="JAGTXO010000021">
    <property type="protein sequence ID" value="KAG8462231.1"/>
    <property type="molecule type" value="Genomic_DNA"/>
</dbReference>
<dbReference type="Proteomes" id="UP000751190">
    <property type="component" value="Unassembled WGS sequence"/>
</dbReference>
<feature type="region of interest" description="Disordered" evidence="21">
    <location>
        <begin position="569"/>
        <end position="618"/>
    </location>
</feature>
<evidence type="ECO:0000256" key="6">
    <source>
        <dbReference type="ARBA" id="ARBA00022527"/>
    </source>
</evidence>
<evidence type="ECO:0000256" key="10">
    <source>
        <dbReference type="ARBA" id="ARBA00022723"/>
    </source>
</evidence>
<feature type="region of interest" description="Disordered" evidence="21">
    <location>
        <begin position="214"/>
        <end position="246"/>
    </location>
</feature>
<dbReference type="PROSITE" id="PS50011">
    <property type="entry name" value="PROTEIN_KINASE_DOM"/>
    <property type="match status" value="1"/>
</dbReference>
<evidence type="ECO:0000313" key="25">
    <source>
        <dbReference type="EMBL" id="KAG8462231.1"/>
    </source>
</evidence>
<dbReference type="InterPro" id="IPR000595">
    <property type="entry name" value="cNMP-bd_dom"/>
</dbReference>
<protein>
    <recommendedName>
        <fullName evidence="16">cGMP-dependent protein kinase</fullName>
        <ecNumber evidence="4">2.7.11.1</ecNumber>
        <ecNumber evidence="3">2.7.11.12</ecNumber>
    </recommendedName>
</protein>
<dbReference type="SMART" id="SM00220">
    <property type="entry name" value="S_TKc"/>
    <property type="match status" value="1"/>
</dbReference>
<dbReference type="InterPro" id="IPR000961">
    <property type="entry name" value="AGC-kinase_C"/>
</dbReference>
<evidence type="ECO:0000256" key="7">
    <source>
        <dbReference type="ARBA" id="ARBA00022535"/>
    </source>
</evidence>
<feature type="region of interest" description="Disordered" evidence="21">
    <location>
        <begin position="670"/>
        <end position="693"/>
    </location>
</feature>
<comment type="catalytic activity">
    <reaction evidence="18">
        <text>L-seryl-[protein] + ATP = O-phospho-L-seryl-[protein] + ADP + H(+)</text>
        <dbReference type="Rhea" id="RHEA:17989"/>
        <dbReference type="Rhea" id="RHEA-COMP:9863"/>
        <dbReference type="Rhea" id="RHEA-COMP:11604"/>
        <dbReference type="ChEBI" id="CHEBI:15378"/>
        <dbReference type="ChEBI" id="CHEBI:29999"/>
        <dbReference type="ChEBI" id="CHEBI:30616"/>
        <dbReference type="ChEBI" id="CHEBI:83421"/>
        <dbReference type="ChEBI" id="CHEBI:456216"/>
        <dbReference type="EC" id="2.7.11.12"/>
    </reaction>
</comment>
<dbReference type="GO" id="GO:0005524">
    <property type="term" value="F:ATP binding"/>
    <property type="evidence" value="ECO:0007669"/>
    <property type="project" value="UniProtKB-KW"/>
</dbReference>
<evidence type="ECO:0000256" key="17">
    <source>
        <dbReference type="ARBA" id="ARBA00047298"/>
    </source>
</evidence>
<evidence type="ECO:0000259" key="22">
    <source>
        <dbReference type="PROSITE" id="PS50011"/>
    </source>
</evidence>
<evidence type="ECO:0000256" key="21">
    <source>
        <dbReference type="SAM" id="MobiDB-lite"/>
    </source>
</evidence>
<evidence type="ECO:0000259" key="24">
    <source>
        <dbReference type="PROSITE" id="PS51285"/>
    </source>
</evidence>
<evidence type="ECO:0000259" key="23">
    <source>
        <dbReference type="PROSITE" id="PS50042"/>
    </source>
</evidence>
<dbReference type="GO" id="GO:0030553">
    <property type="term" value="F:cGMP binding"/>
    <property type="evidence" value="ECO:0007669"/>
    <property type="project" value="UniProtKB-KW"/>
</dbReference>
<keyword evidence="15" id="KW-0142">cGMP-binding</keyword>
<reference evidence="25" key="1">
    <citation type="submission" date="2021-05" db="EMBL/GenBank/DDBJ databases">
        <title>The genome of the haptophyte Pavlova lutheri (Diacronema luteri, Pavlovales) - a model for lipid biosynthesis in eukaryotic algae.</title>
        <authorList>
            <person name="Hulatt C.J."/>
            <person name="Posewitz M.C."/>
        </authorList>
    </citation>
    <scope>NUCLEOTIDE SEQUENCE</scope>
    <source>
        <strain evidence="25">NIVA-4/92</strain>
    </source>
</reference>
<dbReference type="InterPro" id="IPR008271">
    <property type="entry name" value="Ser/Thr_kinase_AS"/>
</dbReference>
<organism evidence="25 26">
    <name type="scientific">Diacronema lutheri</name>
    <name type="common">Unicellular marine alga</name>
    <name type="synonym">Monochrysis lutheri</name>
    <dbReference type="NCBI Taxonomy" id="2081491"/>
    <lineage>
        <taxon>Eukaryota</taxon>
        <taxon>Haptista</taxon>
        <taxon>Haptophyta</taxon>
        <taxon>Pavlovophyceae</taxon>
        <taxon>Pavlovales</taxon>
        <taxon>Pavlovaceae</taxon>
        <taxon>Diacronema</taxon>
    </lineage>
</organism>
<keyword evidence="6" id="KW-0723">Serine/threonine-protein kinase</keyword>
<dbReference type="Gene3D" id="1.10.510.10">
    <property type="entry name" value="Transferase(Phosphotransferase) domain 1"/>
    <property type="match status" value="1"/>
</dbReference>
<keyword evidence="11" id="KW-0547">Nucleotide-binding</keyword>
<feature type="region of interest" description="Disordered" evidence="21">
    <location>
        <begin position="1"/>
        <end position="31"/>
    </location>
</feature>
<feature type="compositionally biased region" description="Low complexity" evidence="21">
    <location>
        <begin position="569"/>
        <end position="579"/>
    </location>
</feature>
<comment type="similarity">
    <text evidence="2">Belongs to the protein kinase superfamily. AGC Ser/Thr protein kinase family. cGMP subfamily.</text>
</comment>
<dbReference type="PANTHER" id="PTHR24353">
    <property type="entry name" value="CYCLIC NUCLEOTIDE-DEPENDENT PROTEIN KINASE"/>
    <property type="match status" value="1"/>
</dbReference>
<evidence type="ECO:0000256" key="19">
    <source>
        <dbReference type="ARBA" id="ARBA00047899"/>
    </source>
</evidence>
<comment type="cofactor">
    <cofactor evidence="1">
        <name>Mg(2+)</name>
        <dbReference type="ChEBI" id="CHEBI:18420"/>
    </cofactor>
</comment>
<dbReference type="Pfam" id="PF00027">
    <property type="entry name" value="cNMP_binding"/>
    <property type="match status" value="1"/>
</dbReference>
<feature type="region of interest" description="Disordered" evidence="21">
    <location>
        <begin position="748"/>
        <end position="769"/>
    </location>
</feature>
<dbReference type="PROSITE" id="PS00889">
    <property type="entry name" value="CNMP_BINDING_2"/>
    <property type="match status" value="2"/>
</dbReference>
<dbReference type="InterPro" id="IPR014710">
    <property type="entry name" value="RmlC-like_jellyroll"/>
</dbReference>
<evidence type="ECO:0000256" key="4">
    <source>
        <dbReference type="ARBA" id="ARBA00012513"/>
    </source>
</evidence>
<dbReference type="SMART" id="SM00100">
    <property type="entry name" value="cNMP"/>
    <property type="match status" value="3"/>
</dbReference>
<evidence type="ECO:0000256" key="9">
    <source>
        <dbReference type="ARBA" id="ARBA00022679"/>
    </source>
</evidence>
<dbReference type="GO" id="GO:0046872">
    <property type="term" value="F:metal ion binding"/>
    <property type="evidence" value="ECO:0007669"/>
    <property type="project" value="UniProtKB-KW"/>
</dbReference>
<evidence type="ECO:0000256" key="13">
    <source>
        <dbReference type="ARBA" id="ARBA00022840"/>
    </source>
</evidence>
<dbReference type="PROSITE" id="PS00108">
    <property type="entry name" value="PROTEIN_KINASE_ST"/>
    <property type="match status" value="1"/>
</dbReference>
<dbReference type="SUPFAM" id="SSF56112">
    <property type="entry name" value="Protein kinase-like (PK-like)"/>
    <property type="match status" value="1"/>
</dbReference>
<name>A0A8J6C8T8_DIALT</name>
<evidence type="ECO:0000256" key="5">
    <source>
        <dbReference type="ARBA" id="ARBA00022490"/>
    </source>
</evidence>